<gene>
    <name evidence="2" type="ORF">ACFSCV_10520</name>
</gene>
<evidence type="ECO:0000256" key="1">
    <source>
        <dbReference type="SAM" id="MobiDB-lite"/>
    </source>
</evidence>
<dbReference type="RefSeq" id="WP_378799547.1">
    <property type="nucleotide sequence ID" value="NZ_JBHUER010000008.1"/>
</dbReference>
<sequence length="260" mass="27962">MANQVETINESVKIAHAAGAKANVVVFGGLVKKSGYSVPDFELVDEIASLPYNAIFLKDSTRRWYNLGVKGVSDNFEGTTAYIEELIEDKFGDDDLPLVTIGASMGGYAAVGIGEQLGARFALSIAPQTVISLEARGRLGDSRWKADFEFFKPRCADLRYILKGRIEKLKIVVGTENVADIIQASNLAGARGVSIDFVKGADHDVLRAWSDKGDLARVIADYIEDGLKGDHELEAPETDGAGLVDAQPTTEAEALEPARS</sequence>
<reference evidence="3" key="1">
    <citation type="journal article" date="2019" name="Int. J. Syst. Evol. Microbiol.">
        <title>The Global Catalogue of Microorganisms (GCM) 10K type strain sequencing project: providing services to taxonomists for standard genome sequencing and annotation.</title>
        <authorList>
            <consortium name="The Broad Institute Genomics Platform"/>
            <consortium name="The Broad Institute Genome Sequencing Center for Infectious Disease"/>
            <person name="Wu L."/>
            <person name="Ma J."/>
        </authorList>
    </citation>
    <scope>NUCLEOTIDE SEQUENCE [LARGE SCALE GENOMIC DNA]</scope>
    <source>
        <strain evidence="3">KCTC 23707</strain>
    </source>
</reference>
<feature type="region of interest" description="Disordered" evidence="1">
    <location>
        <begin position="234"/>
        <end position="260"/>
    </location>
</feature>
<organism evidence="2 3">
    <name type="scientific">Methylopila henanensis</name>
    <dbReference type="NCBI Taxonomy" id="873516"/>
    <lineage>
        <taxon>Bacteria</taxon>
        <taxon>Pseudomonadati</taxon>
        <taxon>Pseudomonadota</taxon>
        <taxon>Alphaproteobacteria</taxon>
        <taxon>Hyphomicrobiales</taxon>
        <taxon>Methylopilaceae</taxon>
        <taxon>Methylopila</taxon>
    </lineage>
</organism>
<evidence type="ECO:0008006" key="4">
    <source>
        <dbReference type="Google" id="ProtNLM"/>
    </source>
</evidence>
<name>A0ABW4KA78_9HYPH</name>
<evidence type="ECO:0000313" key="2">
    <source>
        <dbReference type="EMBL" id="MFD1703438.1"/>
    </source>
</evidence>
<dbReference type="EMBL" id="JBHUER010000008">
    <property type="protein sequence ID" value="MFD1703438.1"/>
    <property type="molecule type" value="Genomic_DNA"/>
</dbReference>
<dbReference type="Proteomes" id="UP001597308">
    <property type="component" value="Unassembled WGS sequence"/>
</dbReference>
<accession>A0ABW4KA78</accession>
<keyword evidence="3" id="KW-1185">Reference proteome</keyword>
<comment type="caution">
    <text evidence="2">The sequence shown here is derived from an EMBL/GenBank/DDBJ whole genome shotgun (WGS) entry which is preliminary data.</text>
</comment>
<protein>
    <recommendedName>
        <fullName evidence="4">Alpha/beta hydrolase</fullName>
    </recommendedName>
</protein>
<proteinExistence type="predicted"/>
<dbReference type="SUPFAM" id="SSF53474">
    <property type="entry name" value="alpha/beta-Hydrolases"/>
    <property type="match status" value="1"/>
</dbReference>
<dbReference type="InterPro" id="IPR029058">
    <property type="entry name" value="AB_hydrolase_fold"/>
</dbReference>
<evidence type="ECO:0000313" key="3">
    <source>
        <dbReference type="Proteomes" id="UP001597308"/>
    </source>
</evidence>